<comment type="caution">
    <text evidence="1">The sequence shown here is derived from an EMBL/GenBank/DDBJ whole genome shotgun (WGS) entry which is preliminary data.</text>
</comment>
<evidence type="ECO:0000313" key="2">
    <source>
        <dbReference type="Proteomes" id="UP001165960"/>
    </source>
</evidence>
<dbReference type="Proteomes" id="UP001165960">
    <property type="component" value="Unassembled WGS sequence"/>
</dbReference>
<gene>
    <name evidence="1" type="ORF">DSO57_1002318</name>
</gene>
<organism evidence="1 2">
    <name type="scientific">Entomophthora muscae</name>
    <dbReference type="NCBI Taxonomy" id="34485"/>
    <lineage>
        <taxon>Eukaryota</taxon>
        <taxon>Fungi</taxon>
        <taxon>Fungi incertae sedis</taxon>
        <taxon>Zoopagomycota</taxon>
        <taxon>Entomophthoromycotina</taxon>
        <taxon>Entomophthoromycetes</taxon>
        <taxon>Entomophthorales</taxon>
        <taxon>Entomophthoraceae</taxon>
        <taxon>Entomophthora</taxon>
    </lineage>
</organism>
<sequence length="430" mass="46102">MKLVSLFTLPFALAHMEMAEPAPRRSKHLKGVKDVDYSMTSPLGGGYSYPCRGFPSGPISKKYSAGQAINVAIEGGATHNGGHCQFALSFNGKDFVNIHTVFGTCPQPERSFSVQIPKNFPSGKAVFAWVWNNRSGNRELYMNCADIEITGGSGMSYTGPELLIANFDVPGKKKHIFPEGFANDFGKDLFAAQPKITISSSGSSTYQPNTNQGNENNTGDHQDIKGNKTTPDYPTTPKYEPTNNGIPSDNNTESNKKQGSDNNISNYPTDTSDNQYQKPISNNSTSDSMPEANKEQGSGNNMPDYPTDTSDSQQQKPISNKNTSDNMAGANGEQGSHNKRYVPGYSPNAGPKNDKPTAIPNPSYNNQPENSSKETTDPKKNGSGAGCNDGGSYCKGQQMIGTCFLGSVTYGSCAPGTKCQEPKPGQAQCV</sequence>
<dbReference type="EMBL" id="QTSX02000715">
    <property type="protein sequence ID" value="KAJ9086596.1"/>
    <property type="molecule type" value="Genomic_DNA"/>
</dbReference>
<evidence type="ECO:0000313" key="1">
    <source>
        <dbReference type="EMBL" id="KAJ9086596.1"/>
    </source>
</evidence>
<proteinExistence type="predicted"/>
<protein>
    <submittedName>
        <fullName evidence="1">Uncharacterized protein</fullName>
    </submittedName>
</protein>
<name>A0ACC2UIX8_9FUNG</name>
<accession>A0ACC2UIX8</accession>
<keyword evidence="2" id="KW-1185">Reference proteome</keyword>
<reference evidence="1" key="1">
    <citation type="submission" date="2022-04" db="EMBL/GenBank/DDBJ databases">
        <title>Genome of the entomopathogenic fungus Entomophthora muscae.</title>
        <authorList>
            <person name="Elya C."/>
            <person name="Lovett B.R."/>
            <person name="Lee E."/>
            <person name="Macias A.M."/>
            <person name="Hajek A.E."/>
            <person name="De Bivort B.L."/>
            <person name="Kasson M.T."/>
            <person name="De Fine Licht H.H."/>
            <person name="Stajich J.E."/>
        </authorList>
    </citation>
    <scope>NUCLEOTIDE SEQUENCE</scope>
    <source>
        <strain evidence="1">Berkeley</strain>
    </source>
</reference>